<dbReference type="Gene3D" id="2.40.40.10">
    <property type="entry name" value="RlpA-like domain"/>
    <property type="match status" value="1"/>
</dbReference>
<organism evidence="4 5">
    <name type="scientific">Methylobacterium aerolatum</name>
    <dbReference type="NCBI Taxonomy" id="418708"/>
    <lineage>
        <taxon>Bacteria</taxon>
        <taxon>Pseudomonadati</taxon>
        <taxon>Pseudomonadota</taxon>
        <taxon>Alphaproteobacteria</taxon>
        <taxon>Hyphomicrobiales</taxon>
        <taxon>Methylobacteriaceae</taxon>
        <taxon>Methylobacterium</taxon>
    </lineage>
</organism>
<dbReference type="HAMAP" id="MF_02071">
    <property type="entry name" value="RlpA"/>
    <property type="match status" value="1"/>
</dbReference>
<evidence type="ECO:0000256" key="1">
    <source>
        <dbReference type="HAMAP-Rule" id="MF_02071"/>
    </source>
</evidence>
<keyword evidence="4" id="KW-0378">Hydrolase</keyword>
<evidence type="ECO:0000313" key="4">
    <source>
        <dbReference type="EMBL" id="MDQ0445997.1"/>
    </source>
</evidence>
<dbReference type="SUPFAM" id="SSF50685">
    <property type="entry name" value="Barwin-like endoglucanases"/>
    <property type="match status" value="1"/>
</dbReference>
<dbReference type="GO" id="GO:0016787">
    <property type="term" value="F:hydrolase activity"/>
    <property type="evidence" value="ECO:0007669"/>
    <property type="project" value="UniProtKB-KW"/>
</dbReference>
<evidence type="ECO:0000313" key="5">
    <source>
        <dbReference type="Proteomes" id="UP001231124"/>
    </source>
</evidence>
<dbReference type="EC" id="4.2.2.-" evidence="1"/>
<protein>
    <recommendedName>
        <fullName evidence="1">Endolytic peptidoglycan transglycosylase RlpA</fullName>
        <ecNumber evidence="1">4.2.2.-</ecNumber>
    </recommendedName>
</protein>
<dbReference type="PANTHER" id="PTHR34183">
    <property type="entry name" value="ENDOLYTIC PEPTIDOGLYCAN TRANSGLYCOSYLASE RLPA"/>
    <property type="match status" value="1"/>
</dbReference>
<dbReference type="PANTHER" id="PTHR34183:SF8">
    <property type="entry name" value="ENDOLYTIC PEPTIDOGLYCAN TRANSGLYCOSYLASE RLPA-RELATED"/>
    <property type="match status" value="1"/>
</dbReference>
<dbReference type="CDD" id="cd22268">
    <property type="entry name" value="DPBB_RlpA-like"/>
    <property type="match status" value="1"/>
</dbReference>
<keyword evidence="1" id="KW-0961">Cell wall biogenesis/degradation</keyword>
<dbReference type="EMBL" id="JAUSVP010000001">
    <property type="protein sequence ID" value="MDQ0445997.1"/>
    <property type="molecule type" value="Genomic_DNA"/>
</dbReference>
<feature type="domain" description="RlpA-like protein double-psi beta-barrel" evidence="3">
    <location>
        <begin position="123"/>
        <end position="207"/>
    </location>
</feature>
<name>A0ABU0HUJ0_9HYPH</name>
<dbReference type="RefSeq" id="WP_238203288.1">
    <property type="nucleotide sequence ID" value="NZ_BPQE01000013.1"/>
</dbReference>
<evidence type="ECO:0000259" key="3">
    <source>
        <dbReference type="Pfam" id="PF03330"/>
    </source>
</evidence>
<keyword evidence="4" id="KW-0449">Lipoprotein</keyword>
<dbReference type="InterPro" id="IPR034718">
    <property type="entry name" value="RlpA"/>
</dbReference>
<accession>A0ABU0HUJ0</accession>
<dbReference type="Pfam" id="PF03330">
    <property type="entry name" value="DPBB_1"/>
    <property type="match status" value="1"/>
</dbReference>
<sequence length="214" mass="22468">MLATAAGWCAGPGIALAQTAEVDAPVSRPAPAFTYRELTSRLPPPSPVPVNADAGADRGETSALSLPTRSRSPLSDASPAPGPAGLMGRFGEAVAAEPARAGLTVIPSEREQPRDAAARPIGSGRASWYQHPGKTASGELFDPNRLTAAHHSLPFGTKVKVVNKRNGRSVVVEITDRTNERTKTKRDYAIDLSRASARKIGLDGIGQVALYRVD</sequence>
<dbReference type="Proteomes" id="UP001231124">
    <property type="component" value="Unassembled WGS sequence"/>
</dbReference>
<comment type="similarity">
    <text evidence="1">Belongs to the RlpA family.</text>
</comment>
<keyword evidence="5" id="KW-1185">Reference proteome</keyword>
<feature type="compositionally biased region" description="Low complexity" evidence="2">
    <location>
        <begin position="61"/>
        <end position="75"/>
    </location>
</feature>
<gene>
    <name evidence="1" type="primary">rlpA</name>
    <name evidence="4" type="ORF">QO012_000475</name>
</gene>
<proteinExistence type="inferred from homology"/>
<dbReference type="InterPro" id="IPR009009">
    <property type="entry name" value="RlpA-like_DPBB"/>
</dbReference>
<evidence type="ECO:0000256" key="2">
    <source>
        <dbReference type="SAM" id="MobiDB-lite"/>
    </source>
</evidence>
<reference evidence="4 5" key="1">
    <citation type="submission" date="2023-07" db="EMBL/GenBank/DDBJ databases">
        <title>Genomic Encyclopedia of Type Strains, Phase IV (KMG-IV): sequencing the most valuable type-strain genomes for metagenomic binning, comparative biology and taxonomic classification.</title>
        <authorList>
            <person name="Goeker M."/>
        </authorList>
    </citation>
    <scope>NUCLEOTIDE SEQUENCE [LARGE SCALE GENOMIC DNA]</scope>
    <source>
        <strain evidence="4 5">DSM 19013</strain>
    </source>
</reference>
<comment type="caution">
    <text evidence="4">The sequence shown here is derived from an EMBL/GenBank/DDBJ whole genome shotgun (WGS) entry which is preliminary data.</text>
</comment>
<dbReference type="InterPro" id="IPR036908">
    <property type="entry name" value="RlpA-like_sf"/>
</dbReference>
<keyword evidence="1" id="KW-0456">Lyase</keyword>
<comment type="function">
    <text evidence="1">Lytic transglycosylase with a strong preference for naked glycan strands that lack stem peptides.</text>
</comment>
<feature type="region of interest" description="Disordered" evidence="2">
    <location>
        <begin position="37"/>
        <end position="88"/>
    </location>
</feature>